<dbReference type="InterPro" id="IPR036380">
    <property type="entry name" value="Isochorismatase-like_sf"/>
</dbReference>
<dbReference type="InterPro" id="IPR052347">
    <property type="entry name" value="Isochorismatase_Nicotinamidase"/>
</dbReference>
<dbReference type="PANTHER" id="PTHR11080:SF2">
    <property type="entry name" value="LD05707P"/>
    <property type="match status" value="1"/>
</dbReference>
<dbReference type="GO" id="GO:0046872">
    <property type="term" value="F:metal ion binding"/>
    <property type="evidence" value="ECO:0007669"/>
    <property type="project" value="UniProtKB-KW"/>
</dbReference>
<feature type="domain" description="Isochorismatase-like" evidence="8">
    <location>
        <begin position="4"/>
        <end position="169"/>
    </location>
</feature>
<dbReference type="CDD" id="cd00431">
    <property type="entry name" value="cysteine_hydrolases"/>
    <property type="match status" value="1"/>
</dbReference>
<dbReference type="EC" id="3.5.1.19" evidence="6"/>
<evidence type="ECO:0000256" key="1">
    <source>
        <dbReference type="ARBA" id="ARBA00006336"/>
    </source>
</evidence>
<dbReference type="SUPFAM" id="SSF52499">
    <property type="entry name" value="Isochorismatase-like hydrolases"/>
    <property type="match status" value="1"/>
</dbReference>
<evidence type="ECO:0000256" key="3">
    <source>
        <dbReference type="ARBA" id="ARBA00022723"/>
    </source>
</evidence>
<comment type="similarity">
    <text evidence="1">Belongs to the isochorismatase family.</text>
</comment>
<comment type="caution">
    <text evidence="9">The sequence shown here is derived from an EMBL/GenBank/DDBJ whole genome shotgun (WGS) entry which is preliminary data.</text>
</comment>
<gene>
    <name evidence="9" type="ORF">E7201_05685</name>
</gene>
<evidence type="ECO:0000313" key="9">
    <source>
        <dbReference type="EMBL" id="MBE6092642.1"/>
    </source>
</evidence>
<evidence type="ECO:0000259" key="8">
    <source>
        <dbReference type="Pfam" id="PF00857"/>
    </source>
</evidence>
<dbReference type="Proteomes" id="UP000761380">
    <property type="component" value="Unassembled WGS sequence"/>
</dbReference>
<comment type="pathway">
    <text evidence="5">Cofactor biosynthesis; nicotinate biosynthesis; nicotinate from nicotinamide: step 1/1.</text>
</comment>
<evidence type="ECO:0000313" key="10">
    <source>
        <dbReference type="Proteomes" id="UP000761380"/>
    </source>
</evidence>
<dbReference type="AlphaFoldDB" id="A0A927WIS0"/>
<organism evidence="9 10">
    <name type="scientific">Selenomonas ruminantium</name>
    <dbReference type="NCBI Taxonomy" id="971"/>
    <lineage>
        <taxon>Bacteria</taxon>
        <taxon>Bacillati</taxon>
        <taxon>Bacillota</taxon>
        <taxon>Negativicutes</taxon>
        <taxon>Selenomonadales</taxon>
        <taxon>Selenomonadaceae</taxon>
        <taxon>Selenomonas</taxon>
    </lineage>
</organism>
<dbReference type="Gene3D" id="3.40.50.850">
    <property type="entry name" value="Isochorismatase-like"/>
    <property type="match status" value="1"/>
</dbReference>
<dbReference type="InterPro" id="IPR000868">
    <property type="entry name" value="Isochorismatase-like_dom"/>
</dbReference>
<evidence type="ECO:0000256" key="4">
    <source>
        <dbReference type="ARBA" id="ARBA00022801"/>
    </source>
</evidence>
<evidence type="ECO:0000256" key="7">
    <source>
        <dbReference type="ARBA" id="ARBA00043224"/>
    </source>
</evidence>
<dbReference type="Pfam" id="PF00857">
    <property type="entry name" value="Isochorismatase"/>
    <property type="match status" value="1"/>
</dbReference>
<name>A0A927WIS0_SELRU</name>
<dbReference type="EMBL" id="SVBY01000031">
    <property type="protein sequence ID" value="MBE6092642.1"/>
    <property type="molecule type" value="Genomic_DNA"/>
</dbReference>
<evidence type="ECO:0000256" key="5">
    <source>
        <dbReference type="ARBA" id="ARBA00037900"/>
    </source>
</evidence>
<evidence type="ECO:0000256" key="2">
    <source>
        <dbReference type="ARBA" id="ARBA00022642"/>
    </source>
</evidence>
<evidence type="ECO:0000256" key="6">
    <source>
        <dbReference type="ARBA" id="ARBA00039017"/>
    </source>
</evidence>
<accession>A0A927WIS0</accession>
<protein>
    <recommendedName>
        <fullName evidence="6">nicotinamidase</fullName>
        <ecNumber evidence="6">3.5.1.19</ecNumber>
    </recommendedName>
    <alternativeName>
        <fullName evidence="7">Nicotinamide deamidase</fullName>
    </alternativeName>
</protein>
<sequence>MKKIIVVVDMQNDFIDGSLGTKEAQAMLPRLKEKLKQVTDSGSAELIFTMDTHGENYLQTQEGKNLPVEHCLKGSHGWEIISELQEFVKQAKAVVKKPTFGSLELPKLLGEAEEVELVGLCTDICVISNAMVIKAAYPEVQVSVDASCCAGVTPESHKNALAAMKMCQIKVLE</sequence>
<keyword evidence="4 9" id="KW-0378">Hydrolase</keyword>
<reference evidence="9" key="1">
    <citation type="submission" date="2019-04" db="EMBL/GenBank/DDBJ databases">
        <title>Evolution of Biomass-Degrading Anaerobic Consortia Revealed by Metagenomics.</title>
        <authorList>
            <person name="Peng X."/>
        </authorList>
    </citation>
    <scope>NUCLEOTIDE SEQUENCE</scope>
    <source>
        <strain evidence="9">SIG240</strain>
    </source>
</reference>
<proteinExistence type="inferred from homology"/>
<dbReference type="GO" id="GO:0019363">
    <property type="term" value="P:pyridine nucleotide biosynthetic process"/>
    <property type="evidence" value="ECO:0007669"/>
    <property type="project" value="UniProtKB-KW"/>
</dbReference>
<keyword evidence="2" id="KW-0662">Pyridine nucleotide biosynthesis</keyword>
<keyword evidence="3" id="KW-0479">Metal-binding</keyword>
<dbReference type="PANTHER" id="PTHR11080">
    <property type="entry name" value="PYRAZINAMIDASE/NICOTINAMIDASE"/>
    <property type="match status" value="1"/>
</dbReference>
<dbReference type="GO" id="GO:0008936">
    <property type="term" value="F:nicotinamidase activity"/>
    <property type="evidence" value="ECO:0007669"/>
    <property type="project" value="UniProtKB-EC"/>
</dbReference>